<reference evidence="2" key="1">
    <citation type="submission" date="2016-07" db="EMBL/GenBank/DDBJ databases">
        <authorList>
            <consortium name="Pathogen Informatics"/>
        </authorList>
    </citation>
    <scope>NUCLEOTIDE SEQUENCE [LARGE SCALE GENOMIC DNA]</scope>
</reference>
<sequence length="249" mass="29151">MIVINEYIKHSNESESDNSQLDTGDDCNSFSEMYANGNNTVWKNICEQFIKLCKQLPRVKNNNEFDPNFIKDWNFLSYWLNIKLRENQLNGITCPNSFYSGMENHCFYTLFPFLNSPNLIYNINEEHLSRMELLYILHENYSKLNTILNINTSAEPKTLLEPSSECSNYYESARYKFIGSAVGIIPLLGILYKFTPIGQMFKSPQSKLPKGHSNNIDEIMKTSLLNYENEQLNFNQEKYNIEYHPARIR</sequence>
<dbReference type="EMBL" id="LT635612">
    <property type="protein sequence ID" value="VUZ93222.1"/>
    <property type="molecule type" value="Genomic_DNA"/>
</dbReference>
<proteinExistence type="predicted"/>
<accession>A0A564ZNS5</accession>
<dbReference type="VEuPathDB" id="PlasmoDB:PVPAM_060009500"/>
<dbReference type="VEuPathDB" id="PlasmoDB:PVP01_0120800"/>
<name>A0A564ZNS5_PLAVI</name>
<evidence type="ECO:0000313" key="2">
    <source>
        <dbReference type="Proteomes" id="UP000220605"/>
    </source>
</evidence>
<dbReference type="InterPro" id="IPR008780">
    <property type="entry name" value="Plasmodium_Vir"/>
</dbReference>
<gene>
    <name evidence="1" type="ORF">PVP01_0120800</name>
</gene>
<dbReference type="Proteomes" id="UP000220605">
    <property type="component" value="Chromosome 1"/>
</dbReference>
<organism evidence="1 2">
    <name type="scientific">Plasmodium vivax</name>
    <name type="common">malaria parasite P. vivax</name>
    <dbReference type="NCBI Taxonomy" id="5855"/>
    <lineage>
        <taxon>Eukaryota</taxon>
        <taxon>Sar</taxon>
        <taxon>Alveolata</taxon>
        <taxon>Apicomplexa</taxon>
        <taxon>Aconoidasida</taxon>
        <taxon>Haemosporida</taxon>
        <taxon>Plasmodiidae</taxon>
        <taxon>Plasmodium</taxon>
        <taxon>Plasmodium (Plasmodium)</taxon>
    </lineage>
</organism>
<dbReference type="AlphaFoldDB" id="A0A564ZNS5"/>
<evidence type="ECO:0000313" key="1">
    <source>
        <dbReference type="EMBL" id="VUZ93222.1"/>
    </source>
</evidence>
<dbReference type="Pfam" id="PF05795">
    <property type="entry name" value="Plasmodium_Vir"/>
    <property type="match status" value="1"/>
</dbReference>
<protein>
    <submittedName>
        <fullName evidence="1">VIR protein</fullName>
    </submittedName>
</protein>